<dbReference type="RefSeq" id="WP_407050602.1">
    <property type="nucleotide sequence ID" value="NZ_CP158568.1"/>
</dbReference>
<sequence>MSAAQRAEARPLEDDEDDFDVLSGEYEIIPAKQELKKKAQSTRRKKSEADVDPVAAAEAALEKMAQNFVPWMASETETLLAAWQAAEEHGFDDDSREVLYRAAHDIKGQAATLGFPLVGHVAKSLCHLLDHVPETERLPTSLVAQHVQAIRAMVAENARETDHAVGRALHSRLSEVTDEFIASLN</sequence>
<name>A0AAU7XD42_9HYPH</name>
<dbReference type="GO" id="GO:0004672">
    <property type="term" value="F:protein kinase activity"/>
    <property type="evidence" value="ECO:0007669"/>
    <property type="project" value="UniProtKB-ARBA"/>
</dbReference>
<dbReference type="Gene3D" id="1.20.120.160">
    <property type="entry name" value="HPT domain"/>
    <property type="match status" value="1"/>
</dbReference>
<evidence type="ECO:0000313" key="4">
    <source>
        <dbReference type="EMBL" id="XBY45508.1"/>
    </source>
</evidence>
<evidence type="ECO:0000256" key="1">
    <source>
        <dbReference type="ARBA" id="ARBA00023012"/>
    </source>
</evidence>
<evidence type="ECO:0000259" key="3">
    <source>
        <dbReference type="PROSITE" id="PS50894"/>
    </source>
</evidence>
<dbReference type="KEGG" id="mflg:ABS361_04280"/>
<dbReference type="PROSITE" id="PS50894">
    <property type="entry name" value="HPT"/>
    <property type="match status" value="1"/>
</dbReference>
<gene>
    <name evidence="4" type="ORF">ABS361_04280</name>
</gene>
<dbReference type="Pfam" id="PF01627">
    <property type="entry name" value="Hpt"/>
    <property type="match status" value="1"/>
</dbReference>
<dbReference type="InterPro" id="IPR036641">
    <property type="entry name" value="HPT_dom_sf"/>
</dbReference>
<reference evidence="4" key="1">
    <citation type="submission" date="2024-06" db="EMBL/GenBank/DDBJ databases">
        <title>Methylostella associata gen. nov., sp. nov., a novel Ancalomicrobiaceae-affiliated facultatively methylotrophic bacteria that feed on methanotrophs of the genus Methylococcus.</title>
        <authorList>
            <person name="Saltykova V."/>
            <person name="Danilova O.V."/>
            <person name="Oshkin I.Y."/>
            <person name="Belova S.E."/>
            <person name="Pimenov N.V."/>
            <person name="Dedysh S.N."/>
        </authorList>
    </citation>
    <scope>NUCLEOTIDE SEQUENCE</scope>
    <source>
        <strain evidence="4">S20</strain>
    </source>
</reference>
<dbReference type="SUPFAM" id="SSF47226">
    <property type="entry name" value="Histidine-containing phosphotransfer domain, HPT domain"/>
    <property type="match status" value="1"/>
</dbReference>
<keyword evidence="1" id="KW-0902">Two-component regulatory system</keyword>
<dbReference type="GO" id="GO:0000160">
    <property type="term" value="P:phosphorelay signal transduction system"/>
    <property type="evidence" value="ECO:0007669"/>
    <property type="project" value="UniProtKB-KW"/>
</dbReference>
<dbReference type="AlphaFoldDB" id="A0AAU7XD42"/>
<feature type="domain" description="HPt" evidence="3">
    <location>
        <begin position="57"/>
        <end position="164"/>
    </location>
</feature>
<organism evidence="4">
    <name type="scientific">Methyloraptor flagellatus</name>
    <dbReference type="NCBI Taxonomy" id="3162530"/>
    <lineage>
        <taxon>Bacteria</taxon>
        <taxon>Pseudomonadati</taxon>
        <taxon>Pseudomonadota</taxon>
        <taxon>Alphaproteobacteria</taxon>
        <taxon>Hyphomicrobiales</taxon>
        <taxon>Ancalomicrobiaceae</taxon>
        <taxon>Methyloraptor</taxon>
    </lineage>
</organism>
<proteinExistence type="predicted"/>
<accession>A0AAU7XD42</accession>
<dbReference type="EMBL" id="CP158568">
    <property type="protein sequence ID" value="XBY45508.1"/>
    <property type="molecule type" value="Genomic_DNA"/>
</dbReference>
<protein>
    <submittedName>
        <fullName evidence="4">Hpt domain-containing protein</fullName>
    </submittedName>
</protein>
<evidence type="ECO:0000256" key="2">
    <source>
        <dbReference type="PROSITE-ProRule" id="PRU00110"/>
    </source>
</evidence>
<feature type="modified residue" description="Phosphohistidine" evidence="2">
    <location>
        <position position="104"/>
    </location>
</feature>
<keyword evidence="2" id="KW-0597">Phosphoprotein</keyword>
<dbReference type="InterPro" id="IPR008207">
    <property type="entry name" value="Sig_transdc_His_kin_Hpt_dom"/>
</dbReference>